<dbReference type="Proteomes" id="UP000037084">
    <property type="component" value="Unassembled WGS sequence"/>
</dbReference>
<protein>
    <recommendedName>
        <fullName evidence="1">AAA+ ATPase domain-containing protein</fullName>
    </recommendedName>
</protein>
<comment type="caution">
    <text evidence="2">The sequence shown here is derived from an EMBL/GenBank/DDBJ whole genome shotgun (WGS) entry which is preliminary data.</text>
</comment>
<evidence type="ECO:0000313" key="3">
    <source>
        <dbReference type="Proteomes" id="UP000037084"/>
    </source>
</evidence>
<dbReference type="PANTHER" id="PTHR10039">
    <property type="entry name" value="AMELOGENIN"/>
    <property type="match status" value="1"/>
</dbReference>
<evidence type="ECO:0000259" key="1">
    <source>
        <dbReference type="SMART" id="SM00382"/>
    </source>
</evidence>
<accession>A0A0L8MI74</accession>
<dbReference type="EMBL" id="LGUV01000233">
    <property type="protein sequence ID" value="KOG50102.1"/>
    <property type="molecule type" value="Genomic_DNA"/>
</dbReference>
<reference evidence="3" key="1">
    <citation type="submission" date="2015-07" db="EMBL/GenBank/DDBJ databases">
        <authorList>
            <consortium name="Consortium for Microbial Forensics and Genomics (microFORGE)"/>
            <person name="Knight B.M."/>
            <person name="Roberts D.P."/>
            <person name="Lin D."/>
            <person name="Hari K."/>
            <person name="Fletcher J."/>
            <person name="Melcher U."/>
            <person name="Blagden T."/>
            <person name="Winegar R.A."/>
        </authorList>
    </citation>
    <scope>NUCLEOTIDE SEQUENCE [LARGE SCALE GENOMIC DNA]</scope>
    <source>
        <strain evidence="3">NRRL B-1447</strain>
    </source>
</reference>
<organism evidence="2 3">
    <name type="scientific">Streptomyces virginiae</name>
    <name type="common">Streptomyces cinnamonensis</name>
    <dbReference type="NCBI Taxonomy" id="1961"/>
    <lineage>
        <taxon>Bacteria</taxon>
        <taxon>Bacillati</taxon>
        <taxon>Actinomycetota</taxon>
        <taxon>Actinomycetes</taxon>
        <taxon>Kitasatosporales</taxon>
        <taxon>Streptomycetaceae</taxon>
        <taxon>Streptomyces</taxon>
    </lineage>
</organism>
<feature type="domain" description="AAA+ ATPase" evidence="1">
    <location>
        <begin position="34"/>
        <end position="252"/>
    </location>
</feature>
<dbReference type="RefSeq" id="WP_053172174.1">
    <property type="nucleotide sequence ID" value="NZ_LGUV01000233.1"/>
</dbReference>
<gene>
    <name evidence="2" type="ORF">ADK75_18150</name>
</gene>
<dbReference type="PATRIC" id="fig|1961.12.peg.4133"/>
<dbReference type="PANTHER" id="PTHR10039:SF5">
    <property type="entry name" value="NACHT DOMAIN-CONTAINING PROTEIN"/>
    <property type="match status" value="1"/>
</dbReference>
<dbReference type="InterPro" id="IPR027417">
    <property type="entry name" value="P-loop_NTPase"/>
</dbReference>
<dbReference type="OrthoDB" id="517187at2"/>
<dbReference type="InterPro" id="IPR003593">
    <property type="entry name" value="AAA+_ATPase"/>
</dbReference>
<evidence type="ECO:0000313" key="2">
    <source>
        <dbReference type="EMBL" id="KOG50102.1"/>
    </source>
</evidence>
<proteinExistence type="predicted"/>
<dbReference type="Gene3D" id="3.40.50.300">
    <property type="entry name" value="P-loop containing nucleotide triphosphate hydrolases"/>
    <property type="match status" value="1"/>
</dbReference>
<dbReference type="SUPFAM" id="SSF52540">
    <property type="entry name" value="P-loop containing nucleoside triphosphate hydrolases"/>
    <property type="match status" value="1"/>
</dbReference>
<dbReference type="SMART" id="SM00382">
    <property type="entry name" value="AAA"/>
    <property type="match status" value="1"/>
</dbReference>
<sequence length="1454" mass="157718">MDRVDRSFDDLVRARTGPEFIERRWLHERIEQAHGSHVLVTGEPGAGKTSLLAGLARAHPDWLRYFARRDSRTALAGGDVQSFLLEIGHQLARRRPGLFEPQRLEVVVRQHIDTVLPDGSVVGIRIEDLSVSPFHRTASLHVDQQLGEVAGTVRGIEIGSAGLEPRLLEPANLAHLALIGPAEVLLAEDPAARIVILLDALDEFADGSASTSLLRWLAQGPELPPNVTLVMTSRPHAALAPLRHRTAELSIDPDSAQVTADLLAYATRVLATAPLRAAAEAAGLYPDVLHRDVVRHAAGNFLYLSNYARALAGAVGAADGPLTARLLDLAELPHGLTGLYAFFIDTARSDLGSLGMLDVREPTGPADHVTPAWEGAGQPLLGVLAVAREPLTAEQLTVLAGLRVWPRAVRNLLTRLRWLLDERDGRIALYHTSIGEFLTADRTYRTHPDSWVDALEWHERIVRHYRGDAATWAEVPWNDLDRYGLLHVADHALCAGDEIAAEAVGGIACPGLLRAHRRTFGNHRHFQRLTALLADHAVDRLAPEAALPTLLHLGVVRRQLLVISRTVAPPVLGLLARLGRADEALEHVAAMEPSYQQFRGALAIREHLPPGDGAPDRRDLLELLIQVAFTIPVTTDRYGRVWRSTAPFRQAAVLLAPDDLDRALRLWQHAWDIEFADRGADAPEFLKPPDAVYSAAAAAEEDTARAAALIGLIGADAAGTLPSHIGTANDRPSAYLDLAARAAATEVPGLLRLAEQALASARQTTRLLALGRLAAAWAPYDLTEAERILTALRDESGPEHLTSFGFAGGLVDAVAEIAGPFPATARHLLERILRDPVNEETSRVRLHLARHMAAYGDTERARDLIDGVQVLWYEGARASAALATFDRDGALRLLERAYDRLPPADDPDQHSVRQAHLQQVALEMIEHDRHRAARLVRELTDVTWGGFEYDRYSTLVRIAHASLDHGDSEHAQELLAECLHAVEITPPLAGGKPFGFYRPAIGAPAMPIGETYLRALSANYNSSHEWAARANSYFHRNPADVLRAVSLGPYNWGRTARILAEALADRDRDLPRAVAVVDGLTDQDEHTIGLAGLLRCAALGERPEEQSLSLRLDEALAALPAYEWLAPGDHDDKAWAYARPDHRVRFEAAVRIAPFRPETAKLVEGTPFLSLILQLAHTTWASQTYADGVLGRVRHLPEAQAVHEQTIGSAWLPGNHHLLIDLTRAAAAFHEHRAAAGRPARPRPARPPMVLQQSIYAAAAEAVTPAGCQSPTPAACARIRGLLTEGLVVAAAQLTAFAAEVHPAAGGQLRSLAAEVIAATARTTPMTRVDALARLALSPALADLVDPADVLRETTRPGVRTTGQPWVHGQVRLLLFPALLTRSPAVALRQFHDALADSWEDAMALLEHAADEILDALGPDAVTILHTAIRRALSCTSPDGAAPESVDGLRLATR</sequence>
<name>A0A0L8MI74_STRVG</name>